<feature type="binding site" evidence="2">
    <location>
        <position position="610"/>
    </location>
    <ligand>
        <name>Mg(2+)</name>
        <dbReference type="ChEBI" id="CHEBI:18420"/>
    </ligand>
</feature>
<dbReference type="EC" id="4.2.1.118" evidence="2"/>
<dbReference type="InterPro" id="IPR037523">
    <property type="entry name" value="VOC_core"/>
</dbReference>
<reference evidence="4 7" key="1">
    <citation type="submission" date="2023-07" db="EMBL/GenBank/DDBJ databases">
        <authorList>
            <person name="Peeters C."/>
        </authorList>
    </citation>
    <scope>NUCLEOTIDE SEQUENCE</scope>
    <source>
        <strain evidence="5 7">LMG 18095</strain>
        <strain evidence="4">R-77560</strain>
    </source>
</reference>
<gene>
    <name evidence="5" type="ORF">LMG18095_03682</name>
    <name evidence="4" type="ORF">R77560_03547</name>
</gene>
<evidence type="ECO:0000256" key="2">
    <source>
        <dbReference type="HAMAP-Rule" id="MF_02238"/>
    </source>
</evidence>
<feature type="binding site" evidence="2">
    <location>
        <position position="216"/>
    </location>
    <ligand>
        <name>a divalent metal cation</name>
        <dbReference type="ChEBI" id="CHEBI:60240"/>
        <note>catalytic</note>
    </ligand>
</feature>
<dbReference type="InterPro" id="IPR050312">
    <property type="entry name" value="IolE/XylAMocC-like"/>
</dbReference>
<dbReference type="AlphaFoldDB" id="A0AAD2BX40"/>
<protein>
    <recommendedName>
        <fullName evidence="2">3-dehydroshikimate dehydratase</fullName>
        <shortName evidence="2">DSD</shortName>
        <ecNumber evidence="2">4.2.1.118</ecNumber>
    </recommendedName>
</protein>
<proteinExistence type="inferred from homology"/>
<dbReference type="HAMAP" id="MF_02238">
    <property type="entry name" value="DSD"/>
    <property type="match status" value="1"/>
</dbReference>
<dbReference type="InterPro" id="IPR004360">
    <property type="entry name" value="Glyas_Fos-R_dOase_dom"/>
</dbReference>
<dbReference type="InterPro" id="IPR029068">
    <property type="entry name" value="Glyas_Bleomycin-R_OHBP_Dase"/>
</dbReference>
<comment type="catalytic activity">
    <reaction evidence="2">
        <text>3-dehydroshikimate = 3,4-dihydroxybenzoate + H2O</text>
        <dbReference type="Rhea" id="RHEA:24848"/>
        <dbReference type="ChEBI" id="CHEBI:15377"/>
        <dbReference type="ChEBI" id="CHEBI:16630"/>
        <dbReference type="ChEBI" id="CHEBI:36241"/>
        <dbReference type="EC" id="4.2.1.118"/>
    </reaction>
</comment>
<evidence type="ECO:0000256" key="1">
    <source>
        <dbReference type="ARBA" id="ARBA00022723"/>
    </source>
</evidence>
<dbReference type="Pfam" id="PF01261">
    <property type="entry name" value="AP_endonuc_2"/>
    <property type="match status" value="1"/>
</dbReference>
<sequence>MRGVATYAAGIDRQRIAMNSLRAARYPKCIATVCLSGTLPEKLEAAAAAGFDGIEIFENDLLNFDGSPDRVRQMAADLGLAIMLYQPFRDFEAMPRELFARNLARAERKFDVMAELGVETVLVCSNVQDIAIDDPARAADDLRQMAEAAAGRGLRVGYEALAWGRHTRTWRQAWQIVQQADHPALGLILDSFHTLSLGDTLDGLHNVPADKLFFVQFADAPRLSMDVLSWSRHHRNFPGQGDLPVTDFARDLLAAGYTGPLSLEVFNDDFRSAPARLTALDGMRSLLWLESEAGGAELPAAAQFEGVDFLEFAVDAAAGRELETRLRALGFAFAGHHRSKAVDLYRQGRVNVILNMEQDSAASEHFELHGPSVCAIGLKVDDAERAMARARVLCAQEWRGPVGPAERSIPALRAPDGTLLYLIDDRQADRSIYESDFVLHPGMQDDAAGLASIDHVAHALPAHRLDSFVLFYRAIFGMEAEPEQEIADPYGLVKSRAMVSPDRNVRIPLNVSESGRTATGRFIAAYAGSGVHHIAFRTERLFETIEAIDRGAAHLQHVPENYYDDVAARLGLDDALLTRLHDDGLLYDRDPHGDFLHTYTEPFRERFFFELVQRNGYLGYGAANAAVRMAVQAQLSRTTTNTADH</sequence>
<dbReference type="CDD" id="cd08342">
    <property type="entry name" value="HPPD_N_like"/>
    <property type="match status" value="1"/>
</dbReference>
<dbReference type="PROSITE" id="PS51819">
    <property type="entry name" value="VOC"/>
    <property type="match status" value="2"/>
</dbReference>
<feature type="binding site" evidence="2">
    <location>
        <position position="455"/>
    </location>
    <ligand>
        <name>Mg(2+)</name>
        <dbReference type="ChEBI" id="CHEBI:18420"/>
    </ligand>
</feature>
<evidence type="ECO:0000313" key="7">
    <source>
        <dbReference type="Proteomes" id="UP001189773"/>
    </source>
</evidence>
<comment type="function">
    <text evidence="2">Catalyzes the conversion of 3-dehydroshikimate to protocatechuate (3,4-dihydroxybenzoate), a common intermediate of quinate and shikimate degradation pathways.</text>
</comment>
<dbReference type="Gene3D" id="3.20.20.150">
    <property type="entry name" value="Divalent-metal-dependent TIM barrel enzymes"/>
    <property type="match status" value="1"/>
</dbReference>
<evidence type="ECO:0000313" key="6">
    <source>
        <dbReference type="Proteomes" id="UP001189756"/>
    </source>
</evidence>
<feature type="domain" description="VOC" evidence="3">
    <location>
        <begin position="306"/>
        <end position="425"/>
    </location>
</feature>
<organism evidence="4 6">
    <name type="scientific">Ralstonia thomasii</name>
    <dbReference type="NCBI Taxonomy" id="3058596"/>
    <lineage>
        <taxon>Bacteria</taxon>
        <taxon>Pseudomonadati</taxon>
        <taxon>Pseudomonadota</taxon>
        <taxon>Betaproteobacteria</taxon>
        <taxon>Burkholderiales</taxon>
        <taxon>Burkholderiaceae</taxon>
        <taxon>Ralstonia</taxon>
    </lineage>
</organism>
<feature type="binding site" evidence="2">
    <location>
        <position position="533"/>
    </location>
    <ligand>
        <name>Mg(2+)</name>
        <dbReference type="ChEBI" id="CHEBI:18420"/>
    </ligand>
</feature>
<dbReference type="Pfam" id="PF00903">
    <property type="entry name" value="Glyoxalase"/>
    <property type="match status" value="1"/>
</dbReference>
<dbReference type="EMBL" id="CATZAR010000013">
    <property type="protein sequence ID" value="CAJ0801913.1"/>
    <property type="molecule type" value="Genomic_DNA"/>
</dbReference>
<dbReference type="SUPFAM" id="SSF54593">
    <property type="entry name" value="Glyoxalase/Bleomycin resistance protein/Dihydroxybiphenyl dioxygenase"/>
    <property type="match status" value="1"/>
</dbReference>
<comment type="cofactor">
    <cofactor evidence="2">
        <name>a divalent metal cation</name>
        <dbReference type="ChEBI" id="CHEBI:60240"/>
    </cofactor>
</comment>
<dbReference type="GO" id="GO:0046279">
    <property type="term" value="P:3,4-dihydroxybenzoate biosynthetic process"/>
    <property type="evidence" value="ECO:0007669"/>
    <property type="project" value="UniProtKB-UniRule"/>
</dbReference>
<feature type="domain" description="VOC" evidence="3">
    <location>
        <begin position="452"/>
        <end position="601"/>
    </location>
</feature>
<dbReference type="EMBL" id="CATZAZ010000008">
    <property type="protein sequence ID" value="CAJ0801056.1"/>
    <property type="molecule type" value="Genomic_DNA"/>
</dbReference>
<evidence type="ECO:0000313" key="5">
    <source>
        <dbReference type="EMBL" id="CAJ0801913.1"/>
    </source>
</evidence>
<dbReference type="InterPro" id="IPR041736">
    <property type="entry name" value="4OHPhenylPyrv_dOase_N"/>
</dbReference>
<feature type="binding site" evidence="2">
    <location>
        <position position="264"/>
    </location>
    <ligand>
        <name>a divalent metal cation</name>
        <dbReference type="ChEBI" id="CHEBI:60240"/>
        <note>catalytic</note>
    </ligand>
</feature>
<dbReference type="PANTHER" id="PTHR12110:SF21">
    <property type="entry name" value="XYLOSE ISOMERASE-LIKE TIM BARREL DOMAIN-CONTAINING PROTEIN"/>
    <property type="match status" value="1"/>
</dbReference>
<accession>A0AAD2BX40</accession>
<dbReference type="Gene3D" id="3.10.180.10">
    <property type="entry name" value="2,3-Dihydroxybiphenyl 1,2-Dioxygenase, domain 1"/>
    <property type="match status" value="2"/>
</dbReference>
<dbReference type="InterPro" id="IPR043700">
    <property type="entry name" value="DSD"/>
</dbReference>
<keyword evidence="7" id="KW-1185">Reference proteome</keyword>
<dbReference type="InterPro" id="IPR036237">
    <property type="entry name" value="Xyl_isomerase-like_sf"/>
</dbReference>
<comment type="pathway">
    <text evidence="2">Aromatic compound metabolism; 3,4-dihydroxybenzoate biosynthesis.</text>
</comment>
<dbReference type="GO" id="GO:0046872">
    <property type="term" value="F:metal ion binding"/>
    <property type="evidence" value="ECO:0007669"/>
    <property type="project" value="UniProtKB-UniRule"/>
</dbReference>
<evidence type="ECO:0000313" key="4">
    <source>
        <dbReference type="EMBL" id="CAJ0801056.1"/>
    </source>
</evidence>
<dbReference type="GO" id="GO:0046565">
    <property type="term" value="F:3-dehydroshikimate dehydratase activity"/>
    <property type="evidence" value="ECO:0007669"/>
    <property type="project" value="UniProtKB-UniRule"/>
</dbReference>
<keyword evidence="2" id="KW-0456">Lyase</keyword>
<dbReference type="Proteomes" id="UP001189756">
    <property type="component" value="Unassembled WGS sequence"/>
</dbReference>
<feature type="binding site" evidence="2">
    <location>
        <position position="159"/>
    </location>
    <ligand>
        <name>a divalent metal cation</name>
        <dbReference type="ChEBI" id="CHEBI:60240"/>
        <note>catalytic</note>
    </ligand>
</feature>
<evidence type="ECO:0000259" key="3">
    <source>
        <dbReference type="PROSITE" id="PS51819"/>
    </source>
</evidence>
<keyword evidence="1 2" id="KW-0479">Metal-binding</keyword>
<dbReference type="PANTHER" id="PTHR12110">
    <property type="entry name" value="HYDROXYPYRUVATE ISOMERASE"/>
    <property type="match status" value="1"/>
</dbReference>
<dbReference type="SUPFAM" id="SSF51658">
    <property type="entry name" value="Xylose isomerase-like"/>
    <property type="match status" value="1"/>
</dbReference>
<comment type="caution">
    <text evidence="4">The sequence shown here is derived from an EMBL/GenBank/DDBJ whole genome shotgun (WGS) entry which is preliminary data.</text>
</comment>
<dbReference type="Proteomes" id="UP001189773">
    <property type="component" value="Unassembled WGS sequence"/>
</dbReference>
<feature type="binding site" evidence="2">
    <location>
        <position position="190"/>
    </location>
    <ligand>
        <name>a divalent metal cation</name>
        <dbReference type="ChEBI" id="CHEBI:60240"/>
        <note>catalytic</note>
    </ligand>
</feature>
<comment type="similarity">
    <text evidence="2">Belongs to the bacterial two-domain DSD family.</text>
</comment>
<name>A0AAD2BX40_9RALS</name>
<dbReference type="InterPro" id="IPR013022">
    <property type="entry name" value="Xyl_isomerase-like_TIM-brl"/>
</dbReference>
<dbReference type="Pfam" id="PF14696">
    <property type="entry name" value="Glyoxalase_5"/>
    <property type="match status" value="1"/>
</dbReference>